<dbReference type="GO" id="GO:0003735">
    <property type="term" value="F:structural constituent of ribosome"/>
    <property type="evidence" value="ECO:0007669"/>
    <property type="project" value="InterPro"/>
</dbReference>
<evidence type="ECO:0000313" key="8">
    <source>
        <dbReference type="EMBL" id="KAB7494834.1"/>
    </source>
</evidence>
<dbReference type="InterPro" id="IPR007740">
    <property type="entry name" value="Ribosomal_mL49"/>
</dbReference>
<dbReference type="EMBL" id="SEYY01023488">
    <property type="protein sequence ID" value="KAB7494834.1"/>
    <property type="molecule type" value="Genomic_DNA"/>
</dbReference>
<keyword evidence="5" id="KW-0687">Ribonucleoprotein</keyword>
<organism evidence="8 9">
    <name type="scientific">Armadillidium nasatum</name>
    <dbReference type="NCBI Taxonomy" id="96803"/>
    <lineage>
        <taxon>Eukaryota</taxon>
        <taxon>Metazoa</taxon>
        <taxon>Ecdysozoa</taxon>
        <taxon>Arthropoda</taxon>
        <taxon>Crustacea</taxon>
        <taxon>Multicrustacea</taxon>
        <taxon>Malacostraca</taxon>
        <taxon>Eumalacostraca</taxon>
        <taxon>Peracarida</taxon>
        <taxon>Isopoda</taxon>
        <taxon>Oniscidea</taxon>
        <taxon>Crinocheta</taxon>
        <taxon>Armadillidiidae</taxon>
        <taxon>Armadillidium</taxon>
    </lineage>
</organism>
<dbReference type="Gene3D" id="3.30.780.10">
    <property type="entry name" value="SUI1-like domain"/>
    <property type="match status" value="1"/>
</dbReference>
<dbReference type="GO" id="GO:0005762">
    <property type="term" value="C:mitochondrial large ribosomal subunit"/>
    <property type="evidence" value="ECO:0007669"/>
    <property type="project" value="TreeGrafter"/>
</dbReference>
<gene>
    <name evidence="8" type="primary">Mrpl49</name>
    <name evidence="8" type="ORF">Anas_07039</name>
</gene>
<evidence type="ECO:0000256" key="2">
    <source>
        <dbReference type="ARBA" id="ARBA00005677"/>
    </source>
</evidence>
<keyword evidence="3 8" id="KW-0689">Ribosomal protein</keyword>
<dbReference type="GO" id="GO:0006412">
    <property type="term" value="P:translation"/>
    <property type="evidence" value="ECO:0007669"/>
    <property type="project" value="InterPro"/>
</dbReference>
<sequence>MKGSYEFPESNANFETSTAEWEFVERLYPMKYIPKPNFEPGEIAPSGWRAPKAKKDDYPYFVTRDRSHMFRLYRDFDPITQILKTKLKGIEGDVFALGEELKKYLLLPSGKRMIDLRVYEPFGIIIIRGDLKMLVLDFLHEKGF</sequence>
<reference evidence="8 9" key="1">
    <citation type="journal article" date="2019" name="PLoS Biol.">
        <title>Sex chromosomes control vertical transmission of feminizing Wolbachia symbionts in an isopod.</title>
        <authorList>
            <person name="Becking T."/>
            <person name="Chebbi M.A."/>
            <person name="Giraud I."/>
            <person name="Moumen B."/>
            <person name="Laverre T."/>
            <person name="Caubet Y."/>
            <person name="Peccoud J."/>
            <person name="Gilbert C."/>
            <person name="Cordaux R."/>
        </authorList>
    </citation>
    <scope>NUCLEOTIDE SEQUENCE [LARGE SCALE GENOMIC DNA]</scope>
    <source>
        <strain evidence="8">ANa2</strain>
        <tissue evidence="8">Whole body excluding digestive tract and cuticle</tissue>
    </source>
</reference>
<accession>A0A5N5SL63</accession>
<evidence type="ECO:0000313" key="9">
    <source>
        <dbReference type="Proteomes" id="UP000326759"/>
    </source>
</evidence>
<dbReference type="Proteomes" id="UP000326759">
    <property type="component" value="Unassembled WGS sequence"/>
</dbReference>
<name>A0A5N5SL63_9CRUS</name>
<evidence type="ECO:0000256" key="4">
    <source>
        <dbReference type="ARBA" id="ARBA00023128"/>
    </source>
</evidence>
<evidence type="ECO:0000256" key="6">
    <source>
        <dbReference type="ARBA" id="ARBA00035191"/>
    </source>
</evidence>
<comment type="caution">
    <text evidence="8">The sequence shown here is derived from an EMBL/GenBank/DDBJ whole genome shotgun (WGS) entry which is preliminary data.</text>
</comment>
<keyword evidence="9" id="KW-1185">Reference proteome</keyword>
<comment type="similarity">
    <text evidence="2">Belongs to the mitochondrion-specific ribosomal protein mL49 family.</text>
</comment>
<dbReference type="OrthoDB" id="19439at2759"/>
<comment type="subcellular location">
    <subcellularLocation>
        <location evidence="1">Mitochondrion</location>
    </subcellularLocation>
</comment>
<evidence type="ECO:0000256" key="3">
    <source>
        <dbReference type="ARBA" id="ARBA00022980"/>
    </source>
</evidence>
<proteinExistence type="inferred from homology"/>
<dbReference type="PANTHER" id="PTHR13477:SF0">
    <property type="entry name" value="LARGE RIBOSOMAL SUBUNIT PROTEIN ML49"/>
    <property type="match status" value="1"/>
</dbReference>
<evidence type="ECO:0000256" key="7">
    <source>
        <dbReference type="ARBA" id="ARBA00035545"/>
    </source>
</evidence>
<dbReference type="AlphaFoldDB" id="A0A5N5SL63"/>
<evidence type="ECO:0000256" key="5">
    <source>
        <dbReference type="ARBA" id="ARBA00023274"/>
    </source>
</evidence>
<evidence type="ECO:0000256" key="1">
    <source>
        <dbReference type="ARBA" id="ARBA00004173"/>
    </source>
</evidence>
<protein>
    <recommendedName>
        <fullName evidence="6">Large ribosomal subunit protein mL49</fullName>
    </recommendedName>
    <alternativeName>
        <fullName evidence="7">39S ribosomal protein L49, mitochondrial</fullName>
    </alternativeName>
</protein>
<dbReference type="Pfam" id="PF05046">
    <property type="entry name" value="Img2"/>
    <property type="match status" value="1"/>
</dbReference>
<keyword evidence="4" id="KW-0496">Mitochondrion</keyword>
<dbReference type="PANTHER" id="PTHR13477">
    <property type="entry name" value="MITOCHONDRIAL 39S RIBOSOMAL PROTEIN L49"/>
    <property type="match status" value="1"/>
</dbReference>